<keyword evidence="5" id="KW-0964">Secreted</keyword>
<keyword evidence="9" id="KW-0966">Cell projection</keyword>
<dbReference type="EMBL" id="JBIACJ010000004">
    <property type="protein sequence ID" value="MFE8696516.1"/>
    <property type="molecule type" value="Genomic_DNA"/>
</dbReference>
<dbReference type="Proteomes" id="UP001601058">
    <property type="component" value="Unassembled WGS sequence"/>
</dbReference>
<keyword evidence="9" id="KW-0282">Flagellum</keyword>
<evidence type="ECO:0000313" key="10">
    <source>
        <dbReference type="Proteomes" id="UP001601058"/>
    </source>
</evidence>
<dbReference type="RefSeq" id="WP_389218632.1">
    <property type="nucleotide sequence ID" value="NZ_JBIACJ010000004.1"/>
</dbReference>
<dbReference type="InterPro" id="IPR040026">
    <property type="entry name" value="FliD"/>
</dbReference>
<name>A0ABW6JXE0_9BACI</name>
<proteinExistence type="inferred from homology"/>
<dbReference type="Pfam" id="PF07195">
    <property type="entry name" value="FliD_C"/>
    <property type="match status" value="1"/>
</dbReference>
<reference evidence="9 10" key="1">
    <citation type="submission" date="2024-08" db="EMBL/GenBank/DDBJ databases">
        <title>Two novel Cytobacillus novel species.</title>
        <authorList>
            <person name="Liu G."/>
        </authorList>
    </citation>
    <scope>NUCLEOTIDE SEQUENCE [LARGE SCALE GENOMIC DNA]</scope>
    <source>
        <strain evidence="9 10">FJAT-53684</strain>
    </source>
</reference>
<evidence type="ECO:0000256" key="6">
    <source>
        <dbReference type="SAM" id="MobiDB-lite"/>
    </source>
</evidence>
<evidence type="ECO:0000256" key="1">
    <source>
        <dbReference type="ARBA" id="ARBA00009764"/>
    </source>
</evidence>
<evidence type="ECO:0000313" key="9">
    <source>
        <dbReference type="EMBL" id="MFE8696516.1"/>
    </source>
</evidence>
<keyword evidence="10" id="KW-1185">Reference proteome</keyword>
<keyword evidence="4 5" id="KW-0975">Bacterial flagellum</keyword>
<evidence type="ECO:0000259" key="8">
    <source>
        <dbReference type="Pfam" id="PF07195"/>
    </source>
</evidence>
<organism evidence="9 10">
    <name type="scientific">Cytobacillus mangrovibacter</name>
    <dbReference type="NCBI Taxonomy" id="3299024"/>
    <lineage>
        <taxon>Bacteria</taxon>
        <taxon>Bacillati</taxon>
        <taxon>Bacillota</taxon>
        <taxon>Bacilli</taxon>
        <taxon>Bacillales</taxon>
        <taxon>Bacillaceae</taxon>
        <taxon>Cytobacillus</taxon>
    </lineage>
</organism>
<evidence type="ECO:0000259" key="7">
    <source>
        <dbReference type="Pfam" id="PF02465"/>
    </source>
</evidence>
<dbReference type="PANTHER" id="PTHR30288">
    <property type="entry name" value="FLAGELLAR CAP/ASSEMBLY PROTEIN FLID"/>
    <property type="match status" value="1"/>
</dbReference>
<feature type="compositionally biased region" description="Basic and acidic residues" evidence="6">
    <location>
        <begin position="498"/>
        <end position="516"/>
    </location>
</feature>
<dbReference type="InterPro" id="IPR010809">
    <property type="entry name" value="FliD_C"/>
</dbReference>
<evidence type="ECO:0000256" key="2">
    <source>
        <dbReference type="ARBA" id="ARBA00011255"/>
    </source>
</evidence>
<accession>A0ABW6JXE0</accession>
<feature type="region of interest" description="Disordered" evidence="6">
    <location>
        <begin position="496"/>
        <end position="516"/>
    </location>
</feature>
<comment type="subunit">
    <text evidence="2 5">Homopentamer.</text>
</comment>
<protein>
    <recommendedName>
        <fullName evidence="5">Flagellar hook-associated protein 2</fullName>
        <shortName evidence="5">HAP2</shortName>
    </recommendedName>
    <alternativeName>
        <fullName evidence="5">Flagellar cap protein</fullName>
    </alternativeName>
</protein>
<feature type="domain" description="Flagellar hook-associated protein 2 N-terminal" evidence="7">
    <location>
        <begin position="8"/>
        <end position="105"/>
    </location>
</feature>
<evidence type="ECO:0000256" key="3">
    <source>
        <dbReference type="ARBA" id="ARBA00023054"/>
    </source>
</evidence>
<comment type="caution">
    <text evidence="9">The sequence shown here is derived from an EMBL/GenBank/DDBJ whole genome shotgun (WGS) entry which is preliminary data.</text>
</comment>
<comment type="function">
    <text evidence="5">Required for morphogenesis and for the elongation of the flagellar filament by facilitating polymerization of the flagellin monomers at the tip of growing filament. Forms a capping structure, which prevents flagellin subunits (transported through the central channel of the flagellum) from leaking out without polymerization at the distal end.</text>
</comment>
<dbReference type="PANTHER" id="PTHR30288:SF0">
    <property type="entry name" value="FLAGELLAR HOOK-ASSOCIATED PROTEIN 2"/>
    <property type="match status" value="1"/>
</dbReference>
<evidence type="ECO:0000256" key="5">
    <source>
        <dbReference type="RuleBase" id="RU362066"/>
    </source>
</evidence>
<feature type="domain" description="Flagellar hook-associated protein 2 C-terminal" evidence="8">
    <location>
        <begin position="415"/>
        <end position="677"/>
    </location>
</feature>
<dbReference type="InterPro" id="IPR003481">
    <property type="entry name" value="FliD_N"/>
</dbReference>
<sequence length="690" mass="76332">MRIGGLASGMDIDTIVKDLMKAERMPLDKLKQNKQVLEWQRDDYRSINTLLLNFRSELTNMRLSSTYRVRTTTSTDDAKITATATSAAGQGTYSISKVTQLATAASKVNAGKISGDKKIDAGKSLFDSKEGFASTEFGWKIGSVESQTINVKEAGKKAKVSLNEGAEIKLSEITADPPVPISEIISIKVNGKSYEVIPSTTAFDSSKTNQVQVDSDGNLNFQESIPANSTIKAEYIADKKLETFKFSEDQAGFQLMKGSITEVSIEVNGKTYTNITKDGKSSLTLYDGEKEIGSIELATGKVTFNNPKELNIQKDTEVTVKYQQNYFTFGLQTDTSKGKINETFFVQGSESLNQVITKVNSSSAGVTMFYDSFSDQVTLTRSEQGNFGNGDQIVTTGDFLNSVLRFDNPKAVDSGQNAKFTINGLETERNSNTFTMNGVTFTLKQTFNSGAVDISINNDSAKVFDNIKGFVEKYNTLIGEMNKKLSEDRYRAYTPLTDEQRESLSDKQQEQWEEKAKSGLLKRDPILSQALSSMRMNFYAPVQNDGINPLYKQLASIGITTTSNYLDGGRLEINEAELKKAIEADPDAVEKLFNATGTTESQKGIAQRLTDSVNGVMDKLKEKAGNAFSTNQQFALGRNLDNVNSRIDRFEDRLKQVEDRYWRQFTAMEKAIQRANQQSAQLMQQFSSGS</sequence>
<keyword evidence="9" id="KW-0969">Cilium</keyword>
<comment type="subcellular location">
    <subcellularLocation>
        <location evidence="5">Secreted</location>
    </subcellularLocation>
    <subcellularLocation>
        <location evidence="5">Bacterial flagellum</location>
    </subcellularLocation>
</comment>
<keyword evidence="3 5" id="KW-0175">Coiled coil</keyword>
<dbReference type="Pfam" id="PF02465">
    <property type="entry name" value="FliD_N"/>
    <property type="match status" value="1"/>
</dbReference>
<comment type="similarity">
    <text evidence="1 5">Belongs to the FliD family.</text>
</comment>
<gene>
    <name evidence="9" type="primary">fliD</name>
    <name evidence="9" type="ORF">ACFYKT_09225</name>
</gene>
<feature type="coiled-coil region" evidence="5">
    <location>
        <begin position="640"/>
        <end position="685"/>
    </location>
</feature>
<evidence type="ECO:0000256" key="4">
    <source>
        <dbReference type="ARBA" id="ARBA00023143"/>
    </source>
</evidence>